<dbReference type="AlphaFoldDB" id="A0A1X7DJL1"/>
<dbReference type="EMBL" id="FWZU01000003">
    <property type="protein sequence ID" value="SMF16833.1"/>
    <property type="molecule type" value="Genomic_DNA"/>
</dbReference>
<evidence type="ECO:0000313" key="2">
    <source>
        <dbReference type="EMBL" id="SMF16833.1"/>
    </source>
</evidence>
<name>A0A1X7DJL1_9BACT</name>
<dbReference type="RefSeq" id="WP_085101720.1">
    <property type="nucleotide sequence ID" value="NZ_FWZU01000003.1"/>
</dbReference>
<keyword evidence="3" id="KW-1185">Reference proteome</keyword>
<feature type="signal peptide" evidence="1">
    <location>
        <begin position="1"/>
        <end position="23"/>
    </location>
</feature>
<reference evidence="3" key="1">
    <citation type="submission" date="2017-04" db="EMBL/GenBank/DDBJ databases">
        <authorList>
            <person name="Varghese N."/>
            <person name="Submissions S."/>
        </authorList>
    </citation>
    <scope>NUCLEOTIDE SEQUENCE [LARGE SCALE GENOMIC DNA]</scope>
    <source>
        <strain evidence="3">K3S</strain>
    </source>
</reference>
<dbReference type="Proteomes" id="UP000192906">
    <property type="component" value="Unassembled WGS sequence"/>
</dbReference>
<dbReference type="OrthoDB" id="5460556at2"/>
<protein>
    <submittedName>
        <fullName evidence="2">Uncharacterized protein</fullName>
    </submittedName>
</protein>
<evidence type="ECO:0000313" key="3">
    <source>
        <dbReference type="Proteomes" id="UP000192906"/>
    </source>
</evidence>
<evidence type="ECO:0000256" key="1">
    <source>
        <dbReference type="SAM" id="SignalP"/>
    </source>
</evidence>
<sequence>MYKKTLIFGLIISGILFAGSALAGTKFINKDTAKHREDTIISTETDGNSNVTIESGKDATIISTQPKKKDQNQQQEIGPILFVPEIKR</sequence>
<accession>A0A1X7DJL1</accession>
<gene>
    <name evidence="2" type="ORF">SAMN06295933_1996</name>
</gene>
<dbReference type="STRING" id="1519643.SAMN06295933_1996"/>
<organism evidence="2 3">
    <name type="scientific">Desulfovibrio gilichinskyi</name>
    <dbReference type="NCBI Taxonomy" id="1519643"/>
    <lineage>
        <taxon>Bacteria</taxon>
        <taxon>Pseudomonadati</taxon>
        <taxon>Thermodesulfobacteriota</taxon>
        <taxon>Desulfovibrionia</taxon>
        <taxon>Desulfovibrionales</taxon>
        <taxon>Desulfovibrionaceae</taxon>
        <taxon>Desulfovibrio</taxon>
    </lineage>
</organism>
<feature type="chain" id="PRO_5010857399" evidence="1">
    <location>
        <begin position="24"/>
        <end position="88"/>
    </location>
</feature>
<proteinExistence type="predicted"/>
<keyword evidence="1" id="KW-0732">Signal</keyword>